<gene>
    <name evidence="2" type="ORF">PHYPSEUDO_000330</name>
</gene>
<evidence type="ECO:0000313" key="3">
    <source>
        <dbReference type="Proteomes" id="UP000694044"/>
    </source>
</evidence>
<dbReference type="Proteomes" id="UP000694044">
    <property type="component" value="Unassembled WGS sequence"/>
</dbReference>
<sequence length="207" mass="23404">MDGSFIPPPFPFPEAWPRVCAEQQQRQERRWLTPMTIAAVSWPAPAPAECFYPPPPSATTIAAAAGEEDTDEEDDGGEYEYGYVLSDEWRERFQASVQLQQQFQQQQQKRSAKSKKKTPQQRKKFKQQRQAVNAEAVAAASASRSGHLQREVQAAKSRELARKWKRRGGADAPPEATAALESSLNARFDEFCDAFQPVVWPHESLQR</sequence>
<protein>
    <submittedName>
        <fullName evidence="2">Uncharacterized protein</fullName>
    </submittedName>
</protein>
<evidence type="ECO:0000313" key="2">
    <source>
        <dbReference type="EMBL" id="KAG7386401.1"/>
    </source>
</evidence>
<proteinExistence type="predicted"/>
<feature type="compositionally biased region" description="Basic residues" evidence="1">
    <location>
        <begin position="110"/>
        <end position="127"/>
    </location>
</feature>
<comment type="caution">
    <text evidence="2">The sequence shown here is derived from an EMBL/GenBank/DDBJ whole genome shotgun (WGS) entry which is preliminary data.</text>
</comment>
<reference evidence="2" key="1">
    <citation type="submission" date="2021-02" db="EMBL/GenBank/DDBJ databases">
        <authorList>
            <person name="Palmer J.M."/>
        </authorList>
    </citation>
    <scope>NUCLEOTIDE SEQUENCE</scope>
    <source>
        <strain evidence="2">SCRP734</strain>
    </source>
</reference>
<keyword evidence="3" id="KW-1185">Reference proteome</keyword>
<feature type="region of interest" description="Disordered" evidence="1">
    <location>
        <begin position="52"/>
        <end position="80"/>
    </location>
</feature>
<dbReference type="AlphaFoldDB" id="A0A8T1VYZ4"/>
<organism evidence="2 3">
    <name type="scientific">Phytophthora pseudosyringae</name>
    <dbReference type="NCBI Taxonomy" id="221518"/>
    <lineage>
        <taxon>Eukaryota</taxon>
        <taxon>Sar</taxon>
        <taxon>Stramenopiles</taxon>
        <taxon>Oomycota</taxon>
        <taxon>Peronosporomycetes</taxon>
        <taxon>Peronosporales</taxon>
        <taxon>Peronosporaceae</taxon>
        <taxon>Phytophthora</taxon>
    </lineage>
</organism>
<feature type="compositionally biased region" description="Acidic residues" evidence="1">
    <location>
        <begin position="66"/>
        <end position="78"/>
    </location>
</feature>
<dbReference type="EMBL" id="JAGDFM010000101">
    <property type="protein sequence ID" value="KAG7386401.1"/>
    <property type="molecule type" value="Genomic_DNA"/>
</dbReference>
<accession>A0A8T1VYZ4</accession>
<evidence type="ECO:0000256" key="1">
    <source>
        <dbReference type="SAM" id="MobiDB-lite"/>
    </source>
</evidence>
<feature type="compositionally biased region" description="Low complexity" evidence="1">
    <location>
        <begin position="128"/>
        <end position="145"/>
    </location>
</feature>
<name>A0A8T1VYZ4_9STRA</name>
<dbReference type="OrthoDB" id="117757at2759"/>
<feature type="region of interest" description="Disordered" evidence="1">
    <location>
        <begin position="101"/>
        <end position="178"/>
    </location>
</feature>